<dbReference type="RefSeq" id="WP_014018796.1">
    <property type="nucleotide sequence ID" value="NC_015914.1"/>
</dbReference>
<name>G0J0T6_CYCMS</name>
<organism evidence="2 3">
    <name type="scientific">Cyclobacterium marinum (strain ATCC 25205 / DSM 745 / LMG 13164 / NCIMB 1802)</name>
    <name type="common">Flectobacillus marinus</name>
    <dbReference type="NCBI Taxonomy" id="880070"/>
    <lineage>
        <taxon>Bacteria</taxon>
        <taxon>Pseudomonadati</taxon>
        <taxon>Bacteroidota</taxon>
        <taxon>Cytophagia</taxon>
        <taxon>Cytophagales</taxon>
        <taxon>Cyclobacteriaceae</taxon>
        <taxon>Cyclobacterium</taxon>
    </lineage>
</organism>
<feature type="domain" description="BioF2-like acetyltransferase" evidence="1">
    <location>
        <begin position="166"/>
        <end position="307"/>
    </location>
</feature>
<dbReference type="InterPro" id="IPR038740">
    <property type="entry name" value="BioF2-like_GNAT_dom"/>
</dbReference>
<dbReference type="EMBL" id="CP002955">
    <property type="protein sequence ID" value="AEL24498.1"/>
    <property type="molecule type" value="Genomic_DNA"/>
</dbReference>
<dbReference type="KEGG" id="cmr:Cycma_0724"/>
<dbReference type="eggNOG" id="COG5653">
    <property type="taxonomic scope" value="Bacteria"/>
</dbReference>
<dbReference type="Proteomes" id="UP000001635">
    <property type="component" value="Chromosome"/>
</dbReference>
<evidence type="ECO:0000259" key="1">
    <source>
        <dbReference type="Pfam" id="PF13480"/>
    </source>
</evidence>
<evidence type="ECO:0000313" key="3">
    <source>
        <dbReference type="Proteomes" id="UP000001635"/>
    </source>
</evidence>
<reference evidence="3" key="1">
    <citation type="submission" date="2011-07" db="EMBL/GenBank/DDBJ databases">
        <title>The complete genome of Cyclobacterium marinum DSM 745.</title>
        <authorList>
            <person name="Lucas S."/>
            <person name="Han J."/>
            <person name="Lapidus A."/>
            <person name="Bruce D."/>
            <person name="Goodwin L."/>
            <person name="Pitluck S."/>
            <person name="Peters L."/>
            <person name="Kyrpides N."/>
            <person name="Mavromatis K."/>
            <person name="Ivanova N."/>
            <person name="Ovchinnikova G."/>
            <person name="Chertkov O."/>
            <person name="Detter J.C."/>
            <person name="Tapia R."/>
            <person name="Han C."/>
            <person name="Land M."/>
            <person name="Hauser L."/>
            <person name="Markowitz V."/>
            <person name="Cheng J.-F."/>
            <person name="Hugenholtz P."/>
            <person name="Woyke T."/>
            <person name="Wu D."/>
            <person name="Tindall B."/>
            <person name="Schuetze A."/>
            <person name="Brambilla E."/>
            <person name="Klenk H.-P."/>
            <person name="Eisen J.A."/>
        </authorList>
    </citation>
    <scope>NUCLEOTIDE SEQUENCE [LARGE SCALE GENOMIC DNA]</scope>
    <source>
        <strain evidence="3">ATCC 25205 / DSM 745 / LMG 13164 / NCIMB 1802</strain>
    </source>
</reference>
<keyword evidence="3" id="KW-1185">Reference proteome</keyword>
<dbReference type="Pfam" id="PF13480">
    <property type="entry name" value="Acetyltransf_6"/>
    <property type="match status" value="1"/>
</dbReference>
<dbReference type="HOGENOM" id="CLU_517538_0_0_10"/>
<sequence length="539" mass="62177">MKIFLGEKANDLFKDEKFLEAWDRLLGLCPWATVFQSKEFVLTWYTIYNKYTPILLTDWDGYKLNGLFTLTINNKGEITAAGTNQAEYQVWLSTTEDSYFILKSSLKLIKRVFPNKPFVLKYLPPRSPVEQFNKESKWKKEVILKTHLQPLMVSNEKLLAQELKKKNRKEKVNRLKRKGSLNFAVISTIDEFLKIFDDLIIQSDFRKGAMYDKVTFQYEIERKDFLIRLFELGLLHVSILKLDDEIIASNAGIAGKEMVHLQGINSHSPFYAKYSPGILHFLMLGIELGKSGIEYFDLTPGGVKGYKEILSNCSQVAYEFKYLSPIKVKKELLNEAIKDKLKSLFEGLLKQNYQSFKIAQQFQNGKKKYNLLSKKGLKFFEYDGMNQVFSSRSKTYLTLSSIGKEGLQKGFKFRENKMADLLNFDESMGIITRKEFLFDCMKRIELGHSFFCLMSGNSLCAVLWYIPTNVSLGELSSPQGKSLNSGVMAFSYYQSQYLSVTHCLLYSVIKKVDVPFPVQLQLCSSQTKLKNHLKLRLNV</sequence>
<accession>G0J0T6</accession>
<dbReference type="STRING" id="880070.Cycma_0724"/>
<dbReference type="AlphaFoldDB" id="G0J0T6"/>
<gene>
    <name evidence="2" type="ordered locus">Cycma_0724</name>
</gene>
<dbReference type="OrthoDB" id="500470at2"/>
<evidence type="ECO:0000313" key="2">
    <source>
        <dbReference type="EMBL" id="AEL24498.1"/>
    </source>
</evidence>
<protein>
    <submittedName>
        <fullName evidence="2">Protein involved in cellulose biosynthesis</fullName>
    </submittedName>
</protein>
<dbReference type="SUPFAM" id="SSF55729">
    <property type="entry name" value="Acyl-CoA N-acyltransferases (Nat)"/>
    <property type="match status" value="1"/>
</dbReference>
<dbReference type="InterPro" id="IPR016181">
    <property type="entry name" value="Acyl_CoA_acyltransferase"/>
</dbReference>
<proteinExistence type="predicted"/>